<keyword evidence="2" id="KW-1185">Reference proteome</keyword>
<name>A0A1C7LPX2_GRIFR</name>
<accession>A0A1C7LPX2</accession>
<evidence type="ECO:0000313" key="1">
    <source>
        <dbReference type="EMBL" id="OBZ66811.1"/>
    </source>
</evidence>
<protein>
    <submittedName>
        <fullName evidence="1">Uncharacterized protein</fullName>
    </submittedName>
</protein>
<dbReference type="EMBL" id="LUGG01000027">
    <property type="protein sequence ID" value="OBZ66811.1"/>
    <property type="molecule type" value="Genomic_DNA"/>
</dbReference>
<dbReference type="AlphaFoldDB" id="A0A1C7LPX2"/>
<evidence type="ECO:0000313" key="2">
    <source>
        <dbReference type="Proteomes" id="UP000092993"/>
    </source>
</evidence>
<reference evidence="1 2" key="1">
    <citation type="submission" date="2016-03" db="EMBL/GenBank/DDBJ databases">
        <title>Whole genome sequencing of Grifola frondosa 9006-11.</title>
        <authorList>
            <person name="Min B."/>
            <person name="Park H."/>
            <person name="Kim J.-G."/>
            <person name="Cho H."/>
            <person name="Oh Y.-L."/>
            <person name="Kong W.-S."/>
            <person name="Choi I.-G."/>
        </authorList>
    </citation>
    <scope>NUCLEOTIDE SEQUENCE [LARGE SCALE GENOMIC DNA]</scope>
    <source>
        <strain evidence="1 2">9006-11</strain>
    </source>
</reference>
<proteinExistence type="predicted"/>
<comment type="caution">
    <text evidence="1">The sequence shown here is derived from an EMBL/GenBank/DDBJ whole genome shotgun (WGS) entry which is preliminary data.</text>
</comment>
<gene>
    <name evidence="1" type="ORF">A0H81_13334</name>
</gene>
<organism evidence="1 2">
    <name type="scientific">Grifola frondosa</name>
    <name type="common">Maitake</name>
    <name type="synonym">Polyporus frondosus</name>
    <dbReference type="NCBI Taxonomy" id="5627"/>
    <lineage>
        <taxon>Eukaryota</taxon>
        <taxon>Fungi</taxon>
        <taxon>Dikarya</taxon>
        <taxon>Basidiomycota</taxon>
        <taxon>Agaricomycotina</taxon>
        <taxon>Agaricomycetes</taxon>
        <taxon>Polyporales</taxon>
        <taxon>Grifolaceae</taxon>
        <taxon>Grifola</taxon>
    </lineage>
</organism>
<sequence>MIPYSGIHWTRLAYFELRISRRLCGYSAALGRLWSNLKWPIDVSFQGQIFMIAQGRYFVSYIRLRSHRRNPTQSLYTSPQP</sequence>
<dbReference type="Proteomes" id="UP000092993">
    <property type="component" value="Unassembled WGS sequence"/>
</dbReference>